<dbReference type="Pfam" id="PF01344">
    <property type="entry name" value="Kelch_1"/>
    <property type="match status" value="1"/>
</dbReference>
<keyword evidence="3" id="KW-1185">Reference proteome</keyword>
<dbReference type="InterPro" id="IPR006652">
    <property type="entry name" value="Kelch_1"/>
</dbReference>
<evidence type="ECO:0000313" key="2">
    <source>
        <dbReference type="EMBL" id="KER18207.1"/>
    </source>
</evidence>
<evidence type="ECO:0000256" key="1">
    <source>
        <dbReference type="ARBA" id="ARBA00022441"/>
    </source>
</evidence>
<dbReference type="RefSeq" id="XP_009178046.1">
    <property type="nucleotide sequence ID" value="XM_009179782.1"/>
</dbReference>
<sequence>MVEGKWELIGQMNRRKSNLSSTVVNDDIYILGGWSDEPEAGILDLVERFDTTTRECHIVRPLTFPASATCACTLKDRNLVKKYIRPLPIGYVQNTGEFDD</sequence>
<dbReference type="SUPFAM" id="SSF117281">
    <property type="entry name" value="Kelch motif"/>
    <property type="match status" value="1"/>
</dbReference>
<dbReference type="Proteomes" id="UP000054324">
    <property type="component" value="Unassembled WGS sequence"/>
</dbReference>
<protein>
    <recommendedName>
        <fullName evidence="4">Kelch repeat protein</fullName>
    </recommendedName>
</protein>
<dbReference type="OrthoDB" id="191037at2759"/>
<accession>A0A074YYE5</accession>
<dbReference type="KEGG" id="ovi:T265_12340"/>
<dbReference type="EMBL" id="KL606250">
    <property type="protein sequence ID" value="KER18207.1"/>
    <property type="molecule type" value="Genomic_DNA"/>
</dbReference>
<dbReference type="InterPro" id="IPR015915">
    <property type="entry name" value="Kelch-typ_b-propeller"/>
</dbReference>
<dbReference type="AlphaFoldDB" id="A0A074YYE5"/>
<reference evidence="2 3" key="1">
    <citation type="submission" date="2013-11" db="EMBL/GenBank/DDBJ databases">
        <title>Opisthorchis viverrini - life in the bile duct.</title>
        <authorList>
            <person name="Young N.D."/>
            <person name="Nagarajan N."/>
            <person name="Lin S.J."/>
            <person name="Korhonen P.K."/>
            <person name="Jex A.R."/>
            <person name="Hall R.S."/>
            <person name="Safavi-Hemami H."/>
            <person name="Kaewkong W."/>
            <person name="Bertrand D."/>
            <person name="Gao S."/>
            <person name="Seet Q."/>
            <person name="Wongkham S."/>
            <person name="Teh B.T."/>
            <person name="Wongkham C."/>
            <person name="Intapan P.M."/>
            <person name="Maleewong W."/>
            <person name="Yang X."/>
            <person name="Hu M."/>
            <person name="Wang Z."/>
            <person name="Hofmann A."/>
            <person name="Sternberg P.W."/>
            <person name="Tan P."/>
            <person name="Wang J."/>
            <person name="Gasser R.B."/>
        </authorList>
    </citation>
    <scope>NUCLEOTIDE SEQUENCE [LARGE SCALE GENOMIC DNA]</scope>
</reference>
<proteinExistence type="predicted"/>
<dbReference type="Gene3D" id="2.120.10.80">
    <property type="entry name" value="Kelch-type beta propeller"/>
    <property type="match status" value="1"/>
</dbReference>
<name>A0A074YYE5_OPIVI</name>
<organism evidence="2 3">
    <name type="scientific">Opisthorchis viverrini</name>
    <name type="common">Southeast Asian liver fluke</name>
    <dbReference type="NCBI Taxonomy" id="6198"/>
    <lineage>
        <taxon>Eukaryota</taxon>
        <taxon>Metazoa</taxon>
        <taxon>Spiralia</taxon>
        <taxon>Lophotrochozoa</taxon>
        <taxon>Platyhelminthes</taxon>
        <taxon>Trematoda</taxon>
        <taxon>Digenea</taxon>
        <taxon>Opisthorchiida</taxon>
        <taxon>Opisthorchiata</taxon>
        <taxon>Opisthorchiidae</taxon>
        <taxon>Opisthorchis</taxon>
    </lineage>
</organism>
<evidence type="ECO:0008006" key="4">
    <source>
        <dbReference type="Google" id="ProtNLM"/>
    </source>
</evidence>
<evidence type="ECO:0000313" key="3">
    <source>
        <dbReference type="Proteomes" id="UP000054324"/>
    </source>
</evidence>
<gene>
    <name evidence="2" type="ORF">T265_12340</name>
</gene>
<dbReference type="GeneID" id="20326508"/>
<dbReference type="STRING" id="6198.A0A074YYE5"/>
<dbReference type="CTD" id="20326508"/>
<keyword evidence="1" id="KW-0880">Kelch repeat</keyword>
<dbReference type="SMART" id="SM00612">
    <property type="entry name" value="Kelch"/>
    <property type="match status" value="1"/>
</dbReference>